<gene>
    <name evidence="2" type="ORF">LNQ34_18755</name>
</gene>
<evidence type="ECO:0000313" key="3">
    <source>
        <dbReference type="Proteomes" id="UP001430700"/>
    </source>
</evidence>
<evidence type="ECO:0000313" key="2">
    <source>
        <dbReference type="EMBL" id="MCC9019815.1"/>
    </source>
</evidence>
<dbReference type="EMBL" id="JAJJMN010000002">
    <property type="protein sequence ID" value="MCC9019815.1"/>
    <property type="molecule type" value="Genomic_DNA"/>
</dbReference>
<evidence type="ECO:0000259" key="1">
    <source>
        <dbReference type="Pfam" id="PF15631"/>
    </source>
</evidence>
<dbReference type="InterPro" id="IPR028921">
    <property type="entry name" value="NTF2_fold_dom"/>
</dbReference>
<dbReference type="Pfam" id="PF15631">
    <property type="entry name" value="Imm-NTF2-2"/>
    <property type="match status" value="1"/>
</dbReference>
<accession>A0ABS8M4R9</accession>
<reference evidence="2" key="1">
    <citation type="submission" date="2021-11" db="EMBL/GenBank/DDBJ databases">
        <title>Description of novel Flavobacterium species.</title>
        <authorList>
            <person name="Saticioglu I.B."/>
            <person name="Ay H."/>
            <person name="Altun S."/>
            <person name="Duman M."/>
        </authorList>
    </citation>
    <scope>NUCLEOTIDE SEQUENCE</scope>
    <source>
        <strain evidence="2">F-126</strain>
    </source>
</reference>
<name>A0ABS8M4R9_9FLAO</name>
<sequence>MKYFFLLFLIFSFNAYSQNKRLLLGKEYAQKELEITLSEETRENYVDNERILLKDKNTAVKIAESVLFSIYGKQNIIEKRPYEIYFLDKYYWFITGTLPKNSKGGAFLIIIDARNSKILRISHEK</sequence>
<dbReference type="Proteomes" id="UP001430700">
    <property type="component" value="Unassembled WGS sequence"/>
</dbReference>
<feature type="domain" description="NTF2 fold" evidence="1">
    <location>
        <begin position="58"/>
        <end position="125"/>
    </location>
</feature>
<proteinExistence type="predicted"/>
<keyword evidence="3" id="KW-1185">Reference proteome</keyword>
<comment type="caution">
    <text evidence="2">The sequence shown here is derived from an EMBL/GenBank/DDBJ whole genome shotgun (WGS) entry which is preliminary data.</text>
</comment>
<dbReference type="RefSeq" id="WP_230000844.1">
    <property type="nucleotide sequence ID" value="NZ_JAJJMN010000002.1"/>
</dbReference>
<organism evidence="2 3">
    <name type="scientific">Flavobacterium lipolyticum</name>
    <dbReference type="NCBI Taxonomy" id="2893754"/>
    <lineage>
        <taxon>Bacteria</taxon>
        <taxon>Pseudomonadati</taxon>
        <taxon>Bacteroidota</taxon>
        <taxon>Flavobacteriia</taxon>
        <taxon>Flavobacteriales</taxon>
        <taxon>Flavobacteriaceae</taxon>
        <taxon>Flavobacterium</taxon>
    </lineage>
</organism>
<protein>
    <submittedName>
        <fullName evidence="2">YbbC/YhhH family protein</fullName>
    </submittedName>
</protein>